<comment type="caution">
    <text evidence="2">The sequence shown here is derived from an EMBL/GenBank/DDBJ whole genome shotgun (WGS) entry which is preliminary data.</text>
</comment>
<keyword evidence="1" id="KW-1133">Transmembrane helix</keyword>
<reference evidence="2 3" key="1">
    <citation type="submission" date="2020-04" db="EMBL/GenBank/DDBJ databases">
        <title>Pseudoalteromonas caenipelagi sp. nov., isolated from a tidal flat.</title>
        <authorList>
            <person name="Park S."/>
            <person name="Yoon J.-H."/>
        </authorList>
    </citation>
    <scope>NUCLEOTIDE SEQUENCE [LARGE SCALE GENOMIC DNA]</scope>
    <source>
        <strain evidence="2 3">JBTF-M23</strain>
    </source>
</reference>
<dbReference type="EMBL" id="JABBPG010000017">
    <property type="protein sequence ID" value="NOU53149.1"/>
    <property type="molecule type" value="Genomic_DNA"/>
</dbReference>
<dbReference type="RefSeq" id="WP_171628184.1">
    <property type="nucleotide sequence ID" value="NZ_JABBPG010000017.1"/>
</dbReference>
<keyword evidence="3" id="KW-1185">Reference proteome</keyword>
<keyword evidence="1" id="KW-0472">Membrane</keyword>
<feature type="transmembrane region" description="Helical" evidence="1">
    <location>
        <begin position="92"/>
        <end position="109"/>
    </location>
</feature>
<accession>A0A849VHB0</accession>
<evidence type="ECO:0000256" key="1">
    <source>
        <dbReference type="SAM" id="Phobius"/>
    </source>
</evidence>
<gene>
    <name evidence="2" type="ORF">HG263_21855</name>
</gene>
<organism evidence="2 3">
    <name type="scientific">Pseudoalteromonas caenipelagi</name>
    <dbReference type="NCBI Taxonomy" id="2726988"/>
    <lineage>
        <taxon>Bacteria</taxon>
        <taxon>Pseudomonadati</taxon>
        <taxon>Pseudomonadota</taxon>
        <taxon>Gammaproteobacteria</taxon>
        <taxon>Alteromonadales</taxon>
        <taxon>Pseudoalteromonadaceae</taxon>
        <taxon>Pseudoalteromonas</taxon>
    </lineage>
</organism>
<dbReference type="Proteomes" id="UP000586305">
    <property type="component" value="Unassembled WGS sequence"/>
</dbReference>
<protein>
    <submittedName>
        <fullName evidence="2">Uncharacterized protein</fullName>
    </submittedName>
</protein>
<proteinExistence type="predicted"/>
<name>A0A849VHB0_9GAMM</name>
<dbReference type="AlphaFoldDB" id="A0A849VHB0"/>
<evidence type="ECO:0000313" key="3">
    <source>
        <dbReference type="Proteomes" id="UP000586305"/>
    </source>
</evidence>
<keyword evidence="1" id="KW-0812">Transmembrane</keyword>
<sequence length="112" mass="12233">MTTVKRIEAGQYLVSDGRFIVKNGSSWYVLKSDGNTDFGPLPTLASAKEYVTVGTVSAGNHNLASKYGRRQSKKAFNAYLASEAKNGNPGPLLIYILVIFAICAFFFVIRGY</sequence>
<evidence type="ECO:0000313" key="2">
    <source>
        <dbReference type="EMBL" id="NOU53149.1"/>
    </source>
</evidence>